<evidence type="ECO:0000313" key="3">
    <source>
        <dbReference type="EMBL" id="PMS31657.1"/>
    </source>
</evidence>
<dbReference type="Proteomes" id="UP000235777">
    <property type="component" value="Unassembled WGS sequence"/>
</dbReference>
<evidence type="ECO:0000256" key="1">
    <source>
        <dbReference type="SAM" id="Phobius"/>
    </source>
</evidence>
<reference evidence="3 4" key="1">
    <citation type="submission" date="2018-01" db="EMBL/GenBank/DDBJ databases">
        <title>Whole genome analyses suggest that Burkholderia sensu lato contains two further novel genera in the rhizoxinica-symbiotica group Mycetohabitans gen. nov., and Trinickia gen. nov.: implications for the evolution of diazotrophy and nodulation in the Burkholderiaceae.</title>
        <authorList>
            <person name="Estrada-de los Santos P."/>
            <person name="Palmer M."/>
            <person name="Chavez-Ramirez B."/>
            <person name="Beukes C."/>
            <person name="Steenkamp E.T."/>
            <person name="Hirsch A.M."/>
            <person name="Manyaka P."/>
            <person name="Maluk M."/>
            <person name="Lafos M."/>
            <person name="Crook M."/>
            <person name="Gross E."/>
            <person name="Simon M.F."/>
            <person name="Bueno dos Reis Junior F."/>
            <person name="Poole P.S."/>
            <person name="Venter S.N."/>
            <person name="James E.K."/>
        </authorList>
    </citation>
    <scope>NUCLEOTIDE SEQUENCE [LARGE SCALE GENOMIC DNA]</scope>
    <source>
        <strain evidence="3 4">JPY 581</strain>
    </source>
</reference>
<keyword evidence="4" id="KW-1185">Reference proteome</keyword>
<keyword evidence="1" id="KW-1133">Transmembrane helix</keyword>
<comment type="caution">
    <text evidence="3">The sequence shown here is derived from an EMBL/GenBank/DDBJ whole genome shotgun (WGS) entry which is preliminary data.</text>
</comment>
<accession>A0A2N7WQF1</accession>
<dbReference type="SUPFAM" id="SSF101874">
    <property type="entry name" value="YceI-like"/>
    <property type="match status" value="1"/>
</dbReference>
<dbReference type="EMBL" id="PNYC01000025">
    <property type="protein sequence ID" value="PMS31657.1"/>
    <property type="molecule type" value="Genomic_DNA"/>
</dbReference>
<dbReference type="Pfam" id="PF04264">
    <property type="entry name" value="YceI"/>
    <property type="match status" value="1"/>
</dbReference>
<dbReference type="SMART" id="SM00867">
    <property type="entry name" value="YceI"/>
    <property type="match status" value="1"/>
</dbReference>
<dbReference type="InterPro" id="IPR036761">
    <property type="entry name" value="TTHA0802/YceI-like_sf"/>
</dbReference>
<organism evidence="3 4">
    <name type="scientific">Trinickia symbiotica</name>
    <dbReference type="NCBI Taxonomy" id="863227"/>
    <lineage>
        <taxon>Bacteria</taxon>
        <taxon>Pseudomonadati</taxon>
        <taxon>Pseudomonadota</taxon>
        <taxon>Betaproteobacteria</taxon>
        <taxon>Burkholderiales</taxon>
        <taxon>Burkholderiaceae</taxon>
        <taxon>Trinickia</taxon>
    </lineage>
</organism>
<evidence type="ECO:0000313" key="4">
    <source>
        <dbReference type="Proteomes" id="UP000235777"/>
    </source>
</evidence>
<dbReference type="STRING" id="863227.GCA_000373005_03668"/>
<proteinExistence type="predicted"/>
<name>A0A2N7WQF1_9BURK</name>
<feature type="domain" description="Lipid/polyisoprenoid-binding YceI-like" evidence="2">
    <location>
        <begin position="105"/>
        <end position="270"/>
    </location>
</feature>
<keyword evidence="1" id="KW-0812">Transmembrane</keyword>
<dbReference type="PANTHER" id="PTHR34406:SF1">
    <property type="entry name" value="PROTEIN YCEI"/>
    <property type="match status" value="1"/>
</dbReference>
<gene>
    <name evidence="3" type="ORF">C0Z20_27920</name>
</gene>
<feature type="transmembrane region" description="Helical" evidence="1">
    <location>
        <begin position="78"/>
        <end position="99"/>
    </location>
</feature>
<dbReference type="AlphaFoldDB" id="A0A2N7WQF1"/>
<sequence length="273" mass="29915">MSGTTRLQPAVRPEPTHGAAECMHGAEVACGAIDRFLGRDSSGEVCTTRRAGVSCVCVVRNDLARARRVMAWIHARRLAFALLLGFMSQMAWSATFGAATRLPEHYRLVPERSSVALSVQIIGHTHLRMRFRRIDAELDRPPGHADDPLVTVTIDAASVDANKPFATPIVKSRAVLDVEHYPSIRFASTRFVKTANDTGFLTGNLTIRGATRPVTLFVTFEERSDGHPLRQDQSVSFAADGHFSRAAFGLSAWSSTIGDDIHLTIHAEFIPVR</sequence>
<protein>
    <submittedName>
        <fullName evidence="3">YceI family protein</fullName>
    </submittedName>
</protein>
<keyword evidence="1" id="KW-0472">Membrane</keyword>
<evidence type="ECO:0000259" key="2">
    <source>
        <dbReference type="SMART" id="SM00867"/>
    </source>
</evidence>
<dbReference type="Gene3D" id="2.40.128.110">
    <property type="entry name" value="Lipid/polyisoprenoid-binding, YceI-like"/>
    <property type="match status" value="1"/>
</dbReference>
<dbReference type="InterPro" id="IPR007372">
    <property type="entry name" value="Lipid/polyisoprenoid-bd_YceI"/>
</dbReference>
<dbReference type="PANTHER" id="PTHR34406">
    <property type="entry name" value="PROTEIN YCEI"/>
    <property type="match status" value="1"/>
</dbReference>